<protein>
    <submittedName>
        <fullName evidence="3">Uncharacterized protein</fullName>
    </submittedName>
</protein>
<feature type="transmembrane region" description="Helical" evidence="2">
    <location>
        <begin position="154"/>
        <end position="174"/>
    </location>
</feature>
<evidence type="ECO:0000256" key="2">
    <source>
        <dbReference type="SAM" id="Phobius"/>
    </source>
</evidence>
<keyword evidence="4" id="KW-1185">Reference proteome</keyword>
<accession>A0A238IUJ6</accession>
<evidence type="ECO:0000313" key="4">
    <source>
        <dbReference type="Proteomes" id="UP000201838"/>
    </source>
</evidence>
<dbReference type="InterPro" id="IPR051058">
    <property type="entry name" value="GDSL_Est/Lipase"/>
</dbReference>
<keyword evidence="2" id="KW-1133">Transmembrane helix</keyword>
<sequence>MISNVITQIVVGVNDLATTGLSEFLVFGLPDLGLIPSVVNSPEASFGATFLSSTFNQNLGATLESLYGNDLTPNVQFFDTQGFLAELLEDTDKLGITNLTDACIVADNEETVDVNEFFFCGPDQDSYAFFDGLHPTQKIHLALANAVTDFVTPVPLPGGLSLALGGLVVLGGLARRRKVASA</sequence>
<evidence type="ECO:0000313" key="3">
    <source>
        <dbReference type="EMBL" id="SMX22068.1"/>
    </source>
</evidence>
<dbReference type="AlphaFoldDB" id="A0A238IUJ6"/>
<organism evidence="3 4">
    <name type="scientific">Boseongicola aestuarii</name>
    <dbReference type="NCBI Taxonomy" id="1470561"/>
    <lineage>
        <taxon>Bacteria</taxon>
        <taxon>Pseudomonadati</taxon>
        <taxon>Pseudomonadota</taxon>
        <taxon>Alphaproteobacteria</taxon>
        <taxon>Rhodobacterales</taxon>
        <taxon>Paracoccaceae</taxon>
        <taxon>Boseongicola</taxon>
    </lineage>
</organism>
<name>A0A238IUJ6_9RHOB</name>
<dbReference type="InterPro" id="IPR036514">
    <property type="entry name" value="SGNH_hydro_sf"/>
</dbReference>
<dbReference type="EMBL" id="FXXQ01000001">
    <property type="protein sequence ID" value="SMX22068.1"/>
    <property type="molecule type" value="Genomic_DNA"/>
</dbReference>
<dbReference type="PANTHER" id="PTHR45648:SF22">
    <property type="entry name" value="GDSL LIPASE_ACYLHYDROLASE FAMILY PROTEIN (AFU_ORTHOLOGUE AFUA_4G14700)"/>
    <property type="match status" value="1"/>
</dbReference>
<dbReference type="PANTHER" id="PTHR45648">
    <property type="entry name" value="GDSL LIPASE/ACYLHYDROLASE FAMILY PROTEIN (AFU_ORTHOLOGUE AFUA_4G14700)"/>
    <property type="match status" value="1"/>
</dbReference>
<dbReference type="GO" id="GO:0016788">
    <property type="term" value="F:hydrolase activity, acting on ester bonds"/>
    <property type="evidence" value="ECO:0007669"/>
    <property type="project" value="UniProtKB-ARBA"/>
</dbReference>
<keyword evidence="2" id="KW-0472">Membrane</keyword>
<dbReference type="Proteomes" id="UP000201838">
    <property type="component" value="Unassembled WGS sequence"/>
</dbReference>
<dbReference type="Gene3D" id="3.40.50.1110">
    <property type="entry name" value="SGNH hydrolase"/>
    <property type="match status" value="1"/>
</dbReference>
<gene>
    <name evidence="3" type="ORF">BOA8489_00157</name>
</gene>
<evidence type="ECO:0000256" key="1">
    <source>
        <dbReference type="ARBA" id="ARBA00022801"/>
    </source>
</evidence>
<reference evidence="3 4" key="1">
    <citation type="submission" date="2017-05" db="EMBL/GenBank/DDBJ databases">
        <authorList>
            <person name="Song R."/>
            <person name="Chenine A.L."/>
            <person name="Ruprecht R.M."/>
        </authorList>
    </citation>
    <scope>NUCLEOTIDE SEQUENCE [LARGE SCALE GENOMIC DNA]</scope>
    <source>
        <strain evidence="3 4">CECT 8489</strain>
    </source>
</reference>
<keyword evidence="2" id="KW-0812">Transmembrane</keyword>
<keyword evidence="1" id="KW-0378">Hydrolase</keyword>
<proteinExistence type="predicted"/>